<evidence type="ECO:0000256" key="1">
    <source>
        <dbReference type="SAM" id="Phobius"/>
    </source>
</evidence>
<gene>
    <name evidence="3" type="ORF">AB1Y20_017175</name>
</gene>
<feature type="transmembrane region" description="Helical" evidence="1">
    <location>
        <begin position="12"/>
        <end position="33"/>
    </location>
</feature>
<keyword evidence="4" id="KW-1185">Reference proteome</keyword>
<accession>A0AB34ID55</accession>
<dbReference type="Gene3D" id="1.10.472.80">
    <property type="entry name" value="Ypt/Rab-GAP domain of gyp1p, domain 3"/>
    <property type="match status" value="1"/>
</dbReference>
<name>A0AB34ID55_PRYPA</name>
<reference evidence="3 4" key="1">
    <citation type="journal article" date="2024" name="Science">
        <title>Giant polyketide synthase enzymes in the biosynthesis of giant marine polyether toxins.</title>
        <authorList>
            <person name="Fallon T.R."/>
            <person name="Shende V.V."/>
            <person name="Wierzbicki I.H."/>
            <person name="Pendleton A.L."/>
            <person name="Watervoot N.F."/>
            <person name="Auber R.P."/>
            <person name="Gonzalez D.J."/>
            <person name="Wisecaver J.H."/>
            <person name="Moore B.S."/>
        </authorList>
    </citation>
    <scope>NUCLEOTIDE SEQUENCE [LARGE SCALE GENOMIC DNA]</scope>
    <source>
        <strain evidence="3 4">12B1</strain>
    </source>
</reference>
<evidence type="ECO:0000259" key="2">
    <source>
        <dbReference type="Pfam" id="PF23440"/>
    </source>
</evidence>
<dbReference type="InterPro" id="IPR055392">
    <property type="entry name" value="BROMI_C"/>
</dbReference>
<dbReference type="AlphaFoldDB" id="A0AB34ID55"/>
<proteinExistence type="predicted"/>
<keyword evidence="1" id="KW-1133">Transmembrane helix</keyword>
<comment type="caution">
    <text evidence="3">The sequence shown here is derived from an EMBL/GenBank/DDBJ whole genome shotgun (WGS) entry which is preliminary data.</text>
</comment>
<sequence>MTTTSSLSDHHHFILILIIHIHIVILILILIRLPRPIPPHHLRHHLHSTDTYTDIGHHQCFQYLWTSAYDGASPVWRVLNSAVEQVVEAELPCMAALMRRAAVPAALPAARWLSSCWVNFLPWRAALDAVALPLLLGADFQVYLCVAALRGLTRAAVACAHSADLAILLHQPLLRFRPRAELPYLLALRDQYRSLFERIHRAEHTSPEAAGGSGGRPS</sequence>
<dbReference type="Pfam" id="PF23440">
    <property type="entry name" value="BROMI_C"/>
    <property type="match status" value="1"/>
</dbReference>
<keyword evidence="1" id="KW-0812">Transmembrane</keyword>
<protein>
    <recommendedName>
        <fullName evidence="2">BROMI C-terminal Rab TBC-like domain-containing protein</fullName>
    </recommendedName>
</protein>
<evidence type="ECO:0000313" key="3">
    <source>
        <dbReference type="EMBL" id="KAL1495318.1"/>
    </source>
</evidence>
<organism evidence="3 4">
    <name type="scientific">Prymnesium parvum</name>
    <name type="common">Toxic golden alga</name>
    <dbReference type="NCBI Taxonomy" id="97485"/>
    <lineage>
        <taxon>Eukaryota</taxon>
        <taxon>Haptista</taxon>
        <taxon>Haptophyta</taxon>
        <taxon>Prymnesiophyceae</taxon>
        <taxon>Prymnesiales</taxon>
        <taxon>Prymnesiaceae</taxon>
        <taxon>Prymnesium</taxon>
    </lineage>
</organism>
<evidence type="ECO:0000313" key="4">
    <source>
        <dbReference type="Proteomes" id="UP001515480"/>
    </source>
</evidence>
<dbReference type="Proteomes" id="UP001515480">
    <property type="component" value="Unassembled WGS sequence"/>
</dbReference>
<dbReference type="EMBL" id="JBGBPQ010000033">
    <property type="protein sequence ID" value="KAL1495318.1"/>
    <property type="molecule type" value="Genomic_DNA"/>
</dbReference>
<feature type="domain" description="BROMI C-terminal Rab TBC-like" evidence="2">
    <location>
        <begin position="65"/>
        <end position="195"/>
    </location>
</feature>
<keyword evidence="1" id="KW-0472">Membrane</keyword>